<organism evidence="2 3">
    <name type="scientific">Dreissena polymorpha</name>
    <name type="common">Zebra mussel</name>
    <name type="synonym">Mytilus polymorpha</name>
    <dbReference type="NCBI Taxonomy" id="45954"/>
    <lineage>
        <taxon>Eukaryota</taxon>
        <taxon>Metazoa</taxon>
        <taxon>Spiralia</taxon>
        <taxon>Lophotrochozoa</taxon>
        <taxon>Mollusca</taxon>
        <taxon>Bivalvia</taxon>
        <taxon>Autobranchia</taxon>
        <taxon>Heteroconchia</taxon>
        <taxon>Euheterodonta</taxon>
        <taxon>Imparidentia</taxon>
        <taxon>Neoheterodontei</taxon>
        <taxon>Myida</taxon>
        <taxon>Dreissenoidea</taxon>
        <taxon>Dreissenidae</taxon>
        <taxon>Dreissena</taxon>
    </lineage>
</organism>
<evidence type="ECO:0000313" key="2">
    <source>
        <dbReference type="EMBL" id="KAH3829163.1"/>
    </source>
</evidence>
<evidence type="ECO:0000313" key="3">
    <source>
        <dbReference type="Proteomes" id="UP000828390"/>
    </source>
</evidence>
<sequence>MLLDAFHAMKLKNPKVNKEQLLKLVMEEDNTIYEDEHWNPSAISEDQDKLKQKHHMATYHFPKLSKFYSDEGKGEVTWPTFNFELKSLIVEQIFSEEQILLGLRRALMGTAGDILRILGPKASVQKIIHKFESTFGAVDTQETILRKCYASQQLDSESIARYTSRVEEIYTQAITL</sequence>
<evidence type="ECO:0000313" key="1">
    <source>
        <dbReference type="EMBL" id="KAH3829135.1"/>
    </source>
</evidence>
<proteinExistence type="predicted"/>
<accession>A0A9D4H5X1</accession>
<keyword evidence="3" id="KW-1185">Reference proteome</keyword>
<name>A0A9D4H5X1_DREPO</name>
<reference evidence="2" key="1">
    <citation type="journal article" date="2019" name="bioRxiv">
        <title>The Genome of the Zebra Mussel, Dreissena polymorpha: A Resource for Invasive Species Research.</title>
        <authorList>
            <person name="McCartney M.A."/>
            <person name="Auch B."/>
            <person name="Kono T."/>
            <person name="Mallez S."/>
            <person name="Zhang Y."/>
            <person name="Obille A."/>
            <person name="Becker A."/>
            <person name="Abrahante J.E."/>
            <person name="Garbe J."/>
            <person name="Badalamenti J.P."/>
            <person name="Herman A."/>
            <person name="Mangelson H."/>
            <person name="Liachko I."/>
            <person name="Sullivan S."/>
            <person name="Sone E.D."/>
            <person name="Koren S."/>
            <person name="Silverstein K.A.T."/>
            <person name="Beckman K.B."/>
            <person name="Gohl D.M."/>
        </authorList>
    </citation>
    <scope>NUCLEOTIDE SEQUENCE</scope>
    <source>
        <strain evidence="2">Duluth1</strain>
        <tissue evidence="2">Whole animal</tissue>
    </source>
</reference>
<dbReference type="EMBL" id="JAIWYP010000005">
    <property type="protein sequence ID" value="KAH3829163.1"/>
    <property type="molecule type" value="Genomic_DNA"/>
</dbReference>
<comment type="caution">
    <text evidence="2">The sequence shown here is derived from an EMBL/GenBank/DDBJ whole genome shotgun (WGS) entry which is preliminary data.</text>
</comment>
<reference evidence="2" key="2">
    <citation type="submission" date="2020-11" db="EMBL/GenBank/DDBJ databases">
        <authorList>
            <person name="McCartney M.A."/>
            <person name="Auch B."/>
            <person name="Kono T."/>
            <person name="Mallez S."/>
            <person name="Becker A."/>
            <person name="Gohl D.M."/>
            <person name="Silverstein K.A.T."/>
            <person name="Koren S."/>
            <person name="Bechman K.B."/>
            <person name="Herman A."/>
            <person name="Abrahante J.E."/>
            <person name="Garbe J."/>
        </authorList>
    </citation>
    <scope>NUCLEOTIDE SEQUENCE</scope>
    <source>
        <strain evidence="2">Duluth1</strain>
        <tissue evidence="2">Whole animal</tissue>
    </source>
</reference>
<dbReference type="AlphaFoldDB" id="A0A9D4H5X1"/>
<gene>
    <name evidence="1" type="ORF">DPMN_131123</name>
    <name evidence="2" type="ORF">DPMN_131153</name>
</gene>
<dbReference type="Proteomes" id="UP000828390">
    <property type="component" value="Unassembled WGS sequence"/>
</dbReference>
<dbReference type="EMBL" id="JAIWYP010000005">
    <property type="protein sequence ID" value="KAH3829135.1"/>
    <property type="molecule type" value="Genomic_DNA"/>
</dbReference>
<protein>
    <submittedName>
        <fullName evidence="2">Uncharacterized protein</fullName>
    </submittedName>
</protein>